<keyword evidence="4" id="KW-1185">Reference proteome</keyword>
<accession>A0A1M5IKD4</accession>
<reference evidence="2" key="1">
    <citation type="submission" date="2016-11" db="EMBL/GenBank/DDBJ databases">
        <authorList>
            <person name="Jaros S."/>
            <person name="Januszkiewicz K."/>
            <person name="Wedrychowicz H."/>
        </authorList>
    </citation>
    <scope>NUCLEOTIDE SEQUENCE [LARGE SCALE GENOMIC DNA]</scope>
    <source>
        <strain evidence="2">DSM 19729</strain>
    </source>
</reference>
<sequence>MELYIEKEFLDNFYLEFDESSASSSQKIVATILKEYAEVECFIDCEIESLEQLDFLKSENSFFKAICDKSKSPLAVKSIKDYFFEKSKCEQTLIFTQNNKDWFNEAERKGALCFSYENYQQRIENIIKQCHFKIDLSEGFQGWEQTLQNIQELMPLNKIIINDAYLLDKPEFYDSNVYPLIKVISKNKKTKKLFYTDILNKKFPFKTDIIYNLLKEKYPTSEIKIVHNNVDNLNSHDRLLYSNHYIIDCAIGFNFNQQLTSNSQIIIETIFEKYTYNRLRNHLRKMDNHFQNLLTDKRMNAYYPN</sequence>
<dbReference type="STRING" id="280093.SAMN05443373_101289"/>
<evidence type="ECO:0000313" key="3">
    <source>
        <dbReference type="Proteomes" id="UP000184384"/>
    </source>
</evidence>
<dbReference type="AlphaFoldDB" id="A0A1M5IKD4"/>
<proteinExistence type="predicted"/>
<evidence type="ECO:0000313" key="2">
    <source>
        <dbReference type="EMBL" id="SHG28696.1"/>
    </source>
</evidence>
<dbReference type="Proteomes" id="UP000237771">
    <property type="component" value="Unassembled WGS sequence"/>
</dbReference>
<reference evidence="1 4" key="3">
    <citation type="submission" date="2018-03" db="EMBL/GenBank/DDBJ databases">
        <title>Genomic Encyclopedia of Archaeal and Bacterial Type Strains, Phase II (KMG-II): from individual species to whole genera.</title>
        <authorList>
            <person name="Goeker M."/>
        </authorList>
    </citation>
    <scope>NUCLEOTIDE SEQUENCE [LARGE SCALE GENOMIC DNA]</scope>
    <source>
        <strain evidence="1 4">DSM 17797</strain>
    </source>
</reference>
<evidence type="ECO:0000313" key="4">
    <source>
        <dbReference type="Proteomes" id="UP000237771"/>
    </source>
</evidence>
<organism evidence="2 3">
    <name type="scientific">Flavobacterium granuli</name>
    <dbReference type="NCBI Taxonomy" id="280093"/>
    <lineage>
        <taxon>Bacteria</taxon>
        <taxon>Pseudomonadati</taxon>
        <taxon>Bacteroidota</taxon>
        <taxon>Flavobacteriia</taxon>
        <taxon>Flavobacteriales</taxon>
        <taxon>Flavobacteriaceae</taxon>
        <taxon>Flavobacterium</taxon>
    </lineage>
</organism>
<dbReference type="EMBL" id="PVUB01000001">
    <property type="protein sequence ID" value="PRZ28004.1"/>
    <property type="molecule type" value="Genomic_DNA"/>
</dbReference>
<dbReference type="EMBL" id="FQWO01000001">
    <property type="protein sequence ID" value="SHG28696.1"/>
    <property type="molecule type" value="Genomic_DNA"/>
</dbReference>
<dbReference type="OrthoDB" id="1419421at2"/>
<dbReference type="RefSeq" id="WP_072938674.1">
    <property type="nucleotide sequence ID" value="NZ_FQWO01000001.1"/>
</dbReference>
<dbReference type="Proteomes" id="UP000184384">
    <property type="component" value="Unassembled WGS sequence"/>
</dbReference>
<gene>
    <name evidence="1" type="ORF">BC624_101289</name>
    <name evidence="2" type="ORF">SAMN05443373_101289</name>
</gene>
<name>A0A1M5IKD4_9FLAO</name>
<evidence type="ECO:0000313" key="1">
    <source>
        <dbReference type="EMBL" id="PRZ28004.1"/>
    </source>
</evidence>
<reference evidence="3" key="2">
    <citation type="submission" date="2016-11" db="EMBL/GenBank/DDBJ databases">
        <authorList>
            <person name="Varghese N."/>
            <person name="Submissions S."/>
        </authorList>
    </citation>
    <scope>NUCLEOTIDE SEQUENCE [LARGE SCALE GENOMIC DNA]</scope>
    <source>
        <strain evidence="3">DSM 19729</strain>
    </source>
</reference>
<protein>
    <submittedName>
        <fullName evidence="2">Uncharacterized protein</fullName>
    </submittedName>
</protein>